<dbReference type="PANTHER" id="PTHR42812:SF12">
    <property type="entry name" value="BETA-XYLOSIDASE-RELATED"/>
    <property type="match status" value="1"/>
</dbReference>
<dbReference type="AlphaFoldDB" id="A0A6I2KXL7"/>
<dbReference type="InterPro" id="IPR051795">
    <property type="entry name" value="Glycosyl_Hydrlase_43"/>
</dbReference>
<feature type="active site" description="Proton donor" evidence="4">
    <location>
        <position position="223"/>
    </location>
</feature>
<keyword evidence="2 6" id="KW-0378">Hydrolase</keyword>
<dbReference type="Pfam" id="PF04616">
    <property type="entry name" value="Glyco_hydro_43"/>
    <property type="match status" value="1"/>
</dbReference>
<name>A0A6I2KXL7_9BURK</name>
<sequence>MAMALTMTLLCGAPGATAAASAAAPQTPTSNAPWLADLGDGRYRNPVLHADYSDPDAIRVGDRFYMTASSFSNLPGLPLLESQDLVNWTLVGHALPALQPQEIFAAPQYGKGVWAPCLRYHNGRYYIFYPDPDRGIYVIEADNFRGPWSAPRLLLAGRGLIDPAPFWDDDGQAWLTHAWAFSRAGKNNIITLRHMDAGATRMLDDQGKDIINGADYPGYHTVEGPKVYKANGYYYVFAPAGGVEQGWQAVFRSHSLAGPYEVRKVMDQGDTPINGPHQGAWVSAPDGRDWFLHFQDKGAYGRVIHLQPMQWRDGWPLIGQPSRQPGVGEPVITYVKPVQGKPLAAPATSDDFSAPQLGLQWQWGANPQPGWYSLSAKPGTLRLYTQSLADADDYVRASPAILTQKAPASRFLVTTRVRLEQARDGDRAGLIVNGMQYAWLGLRHKDGITALAWTICGPFGPRCKEQSMVVLEPAPQELTLRAYMNEGAFVNFSYSVDGQTFKPVGSPFPVTRGTWVGAQIGLFGAGRQPGSWLDVQHFDLTAPGAGPY</sequence>
<evidence type="ECO:0000256" key="7">
    <source>
        <dbReference type="SAM" id="SignalP"/>
    </source>
</evidence>
<dbReference type="Pfam" id="PF17851">
    <property type="entry name" value="GH43_C2"/>
    <property type="match status" value="1"/>
</dbReference>
<dbReference type="Gene3D" id="2.115.10.20">
    <property type="entry name" value="Glycosyl hydrolase domain, family 43"/>
    <property type="match status" value="1"/>
</dbReference>
<feature type="site" description="Important for catalytic activity, responsible for pKa modulation of the active site Glu and correct orientation of both the proton donor and substrate" evidence="5">
    <location>
        <position position="162"/>
    </location>
</feature>
<feature type="chain" id="PRO_5026287026" evidence="7">
    <location>
        <begin position="19"/>
        <end position="548"/>
    </location>
</feature>
<dbReference type="InterPro" id="IPR023296">
    <property type="entry name" value="Glyco_hydro_beta-prop_sf"/>
</dbReference>
<organism evidence="9 10">
    <name type="scientific">Duganella guangzhouensis</name>
    <dbReference type="NCBI Taxonomy" id="2666084"/>
    <lineage>
        <taxon>Bacteria</taxon>
        <taxon>Pseudomonadati</taxon>
        <taxon>Pseudomonadota</taxon>
        <taxon>Betaproteobacteria</taxon>
        <taxon>Burkholderiales</taxon>
        <taxon>Oxalobacteraceae</taxon>
        <taxon>Telluria group</taxon>
        <taxon>Duganella</taxon>
    </lineage>
</organism>
<keyword evidence="10" id="KW-1185">Reference proteome</keyword>
<dbReference type="SUPFAM" id="SSF49899">
    <property type="entry name" value="Concanavalin A-like lectins/glucanases"/>
    <property type="match status" value="1"/>
</dbReference>
<dbReference type="InterPro" id="IPR041542">
    <property type="entry name" value="GH43_C2"/>
</dbReference>
<dbReference type="EMBL" id="WKJK01000003">
    <property type="protein sequence ID" value="MRW89747.1"/>
    <property type="molecule type" value="Genomic_DNA"/>
</dbReference>
<evidence type="ECO:0000313" key="9">
    <source>
        <dbReference type="EMBL" id="MRW89747.1"/>
    </source>
</evidence>
<evidence type="ECO:0000256" key="5">
    <source>
        <dbReference type="PIRSR" id="PIRSR606710-2"/>
    </source>
</evidence>
<comment type="caution">
    <text evidence="9">The sequence shown here is derived from an EMBL/GenBank/DDBJ whole genome shotgun (WGS) entry which is preliminary data.</text>
</comment>
<evidence type="ECO:0000256" key="1">
    <source>
        <dbReference type="ARBA" id="ARBA00009865"/>
    </source>
</evidence>
<feature type="active site" description="Proton acceptor" evidence="4">
    <location>
        <position position="54"/>
    </location>
</feature>
<dbReference type="CDD" id="cd09001">
    <property type="entry name" value="GH43_FsAxh1-like"/>
    <property type="match status" value="1"/>
</dbReference>
<feature type="domain" description="Beta-xylosidase C-terminal Concanavalin A-like" evidence="8">
    <location>
        <begin position="349"/>
        <end position="539"/>
    </location>
</feature>
<dbReference type="Proteomes" id="UP000433309">
    <property type="component" value="Unassembled WGS sequence"/>
</dbReference>
<dbReference type="InterPro" id="IPR013320">
    <property type="entry name" value="ConA-like_dom_sf"/>
</dbReference>
<dbReference type="SUPFAM" id="SSF75005">
    <property type="entry name" value="Arabinanase/levansucrase/invertase"/>
    <property type="match status" value="1"/>
</dbReference>
<accession>A0A6I2KXL7</accession>
<dbReference type="InterPro" id="IPR006710">
    <property type="entry name" value="Glyco_hydro_43"/>
</dbReference>
<keyword evidence="7" id="KW-0732">Signal</keyword>
<reference evidence="9 10" key="1">
    <citation type="submission" date="2019-11" db="EMBL/GenBank/DDBJ databases">
        <title>Novel species isolated from a subtropical stream in China.</title>
        <authorList>
            <person name="Lu H."/>
        </authorList>
    </citation>
    <scope>NUCLEOTIDE SEQUENCE [LARGE SCALE GENOMIC DNA]</scope>
    <source>
        <strain evidence="9 10">FT80W</strain>
    </source>
</reference>
<protein>
    <submittedName>
        <fullName evidence="9">Family 43 glycosylhydrolase</fullName>
    </submittedName>
</protein>
<gene>
    <name evidence="9" type="ORF">GJ699_07105</name>
</gene>
<dbReference type="PANTHER" id="PTHR42812">
    <property type="entry name" value="BETA-XYLOSIDASE"/>
    <property type="match status" value="1"/>
</dbReference>
<evidence type="ECO:0000259" key="8">
    <source>
        <dbReference type="Pfam" id="PF17851"/>
    </source>
</evidence>
<proteinExistence type="inferred from homology"/>
<evidence type="ECO:0000256" key="6">
    <source>
        <dbReference type="RuleBase" id="RU361187"/>
    </source>
</evidence>
<evidence type="ECO:0000256" key="3">
    <source>
        <dbReference type="ARBA" id="ARBA00023295"/>
    </source>
</evidence>
<dbReference type="Gene3D" id="2.60.120.200">
    <property type="match status" value="1"/>
</dbReference>
<dbReference type="GO" id="GO:0005975">
    <property type="term" value="P:carbohydrate metabolic process"/>
    <property type="evidence" value="ECO:0007669"/>
    <property type="project" value="InterPro"/>
</dbReference>
<dbReference type="GO" id="GO:0004553">
    <property type="term" value="F:hydrolase activity, hydrolyzing O-glycosyl compounds"/>
    <property type="evidence" value="ECO:0007669"/>
    <property type="project" value="InterPro"/>
</dbReference>
<feature type="signal peptide" evidence="7">
    <location>
        <begin position="1"/>
        <end position="18"/>
    </location>
</feature>
<comment type="similarity">
    <text evidence="1 6">Belongs to the glycosyl hydrolase 43 family.</text>
</comment>
<keyword evidence="3 6" id="KW-0326">Glycosidase</keyword>
<evidence type="ECO:0000313" key="10">
    <source>
        <dbReference type="Proteomes" id="UP000433309"/>
    </source>
</evidence>
<evidence type="ECO:0000256" key="4">
    <source>
        <dbReference type="PIRSR" id="PIRSR606710-1"/>
    </source>
</evidence>
<evidence type="ECO:0000256" key="2">
    <source>
        <dbReference type="ARBA" id="ARBA00022801"/>
    </source>
</evidence>